<reference evidence="2 3" key="1">
    <citation type="submission" date="2018-12" db="EMBL/GenBank/DDBJ databases">
        <title>Draft genome sequence of Embleya hyalina NBRC 13850T.</title>
        <authorList>
            <person name="Komaki H."/>
            <person name="Hosoyama A."/>
            <person name="Kimura A."/>
            <person name="Ichikawa N."/>
            <person name="Tamura T."/>
        </authorList>
    </citation>
    <scope>NUCLEOTIDE SEQUENCE [LARGE SCALE GENOMIC DNA]</scope>
    <source>
        <strain evidence="2 3">NBRC 13850</strain>
    </source>
</reference>
<protein>
    <submittedName>
        <fullName evidence="2">Uncharacterized protein</fullName>
    </submittedName>
</protein>
<comment type="caution">
    <text evidence="2">The sequence shown here is derived from an EMBL/GenBank/DDBJ whole genome shotgun (WGS) entry which is preliminary data.</text>
</comment>
<accession>A0A401YZ51</accession>
<dbReference type="EMBL" id="BIFH01000035">
    <property type="protein sequence ID" value="GCD99863.1"/>
    <property type="molecule type" value="Genomic_DNA"/>
</dbReference>
<gene>
    <name evidence="2" type="ORF">EHYA_07585</name>
</gene>
<evidence type="ECO:0000313" key="3">
    <source>
        <dbReference type="Proteomes" id="UP000286931"/>
    </source>
</evidence>
<sequence>MGTVRAIDRFGDELEADFLEFFGIDLLDLWRGRLSLRRVAVLIKALGLKNGRSNFVAAVDESTTWSTTDHLLARVSDALELSNFMFIKANSDGSNNLDPPSPIPRPGAPAAPAPPQEFASGAEVSEFFARMNSL</sequence>
<organism evidence="2 3">
    <name type="scientific">Embleya hyalina</name>
    <dbReference type="NCBI Taxonomy" id="516124"/>
    <lineage>
        <taxon>Bacteria</taxon>
        <taxon>Bacillati</taxon>
        <taxon>Actinomycetota</taxon>
        <taxon>Actinomycetes</taxon>
        <taxon>Kitasatosporales</taxon>
        <taxon>Streptomycetaceae</taxon>
        <taxon>Embleya</taxon>
    </lineage>
</organism>
<name>A0A401YZ51_9ACTN</name>
<proteinExistence type="predicted"/>
<dbReference type="Proteomes" id="UP000286931">
    <property type="component" value="Unassembled WGS sequence"/>
</dbReference>
<dbReference type="RefSeq" id="WP_246127145.1">
    <property type="nucleotide sequence ID" value="NZ_BIFH01000035.1"/>
</dbReference>
<feature type="compositionally biased region" description="Pro residues" evidence="1">
    <location>
        <begin position="99"/>
        <end position="115"/>
    </location>
</feature>
<dbReference type="AlphaFoldDB" id="A0A401YZ51"/>
<feature type="region of interest" description="Disordered" evidence="1">
    <location>
        <begin position="92"/>
        <end position="117"/>
    </location>
</feature>
<keyword evidence="3" id="KW-1185">Reference proteome</keyword>
<evidence type="ECO:0000256" key="1">
    <source>
        <dbReference type="SAM" id="MobiDB-lite"/>
    </source>
</evidence>
<evidence type="ECO:0000313" key="2">
    <source>
        <dbReference type="EMBL" id="GCD99863.1"/>
    </source>
</evidence>